<feature type="region of interest" description="Disordered" evidence="4">
    <location>
        <begin position="116"/>
        <end position="163"/>
    </location>
</feature>
<dbReference type="PANTHER" id="PTHR20961:SF124">
    <property type="entry name" value="GLYCOSYLTRANSFERASE"/>
    <property type="match status" value="1"/>
</dbReference>
<dbReference type="GO" id="GO:0016763">
    <property type="term" value="F:pentosyltransferase activity"/>
    <property type="evidence" value="ECO:0007669"/>
    <property type="project" value="UniProtKB-ARBA"/>
</dbReference>
<keyword evidence="7" id="KW-1185">Reference proteome</keyword>
<dbReference type="InterPro" id="IPR049625">
    <property type="entry name" value="Glyco_transf_61_cat"/>
</dbReference>
<evidence type="ECO:0000259" key="5">
    <source>
        <dbReference type="Pfam" id="PF04577"/>
    </source>
</evidence>
<accession>A0A1Y1IAB2</accession>
<name>A0A1Y1IAB2_KLENI</name>
<sequence length="618" mass="68420">MTKKMTAVHRRHVVGTRLLLIIFSIVAGLSFLGFKGWTGADLVGTCGWVYCPTLDSIPQVSMRESILEAVVRPAIDRTVVMITPAKRGGASEGENGNVGAGLHYNLQDVLLSEEDEMQKTEEERKEGVIAESPADEGHLHSKRKARAGRPANSSADGQEEFKCDRSSPLTDVCTLQGDVRINVTSGQIVLFAGDPETPRGEEKVRPMPRKWDEGLMESGVSEFTLQSVDRNGSDAPAMECTHWNEAPAVLFSAGGYCGGVFFDFNEVYLPLFETTHGFDHDVVLLVADLKGDWWWQGDPRGSFVGAMTWDPVRVIGRERGTKGNVHGVECFSHVIVGLYQNFCLYDEYEGKEWRKFARSELKEFAPFVREGLEIADPPESHVSVPRGTAPVIGIAQRSESRRLLNHEELLRVAEGEGFTVTPLVIEELTHAEVAAAMAPLDVLVGVHGDGLSSISLMRPGGIVLQILPYGEGGPRNIVGAEYKNLALEMEIDYHEWRVPAHESSLSDQYNCTNEFVASPLICVSPACFHHKLEADLDPQFHPRRAERLPQPGRRDACRHVCRVPESVQKDTPRKSRPRTRAALRAEIASLDRTTARLQTVRNTYMNLPQAHPIPVLSH</sequence>
<dbReference type="PANTHER" id="PTHR20961">
    <property type="entry name" value="GLYCOSYLTRANSFERASE"/>
    <property type="match status" value="1"/>
</dbReference>
<evidence type="ECO:0000256" key="2">
    <source>
        <dbReference type="ARBA" id="ARBA00022679"/>
    </source>
</evidence>
<keyword evidence="1" id="KW-0328">Glycosyltransferase</keyword>
<keyword evidence="3" id="KW-0325">Glycoprotein</keyword>
<evidence type="ECO:0000256" key="3">
    <source>
        <dbReference type="ARBA" id="ARBA00023180"/>
    </source>
</evidence>
<evidence type="ECO:0000313" key="7">
    <source>
        <dbReference type="Proteomes" id="UP000054558"/>
    </source>
</evidence>
<protein>
    <recommendedName>
        <fullName evidence="5">Glycosyltransferase 61 catalytic domain-containing protein</fullName>
    </recommendedName>
</protein>
<organism evidence="6 7">
    <name type="scientific">Klebsormidium nitens</name>
    <name type="common">Green alga</name>
    <name type="synonym">Ulothrix nitens</name>
    <dbReference type="NCBI Taxonomy" id="105231"/>
    <lineage>
        <taxon>Eukaryota</taxon>
        <taxon>Viridiplantae</taxon>
        <taxon>Streptophyta</taxon>
        <taxon>Klebsormidiophyceae</taxon>
        <taxon>Klebsormidiales</taxon>
        <taxon>Klebsormidiaceae</taxon>
        <taxon>Klebsormidium</taxon>
    </lineage>
</organism>
<dbReference type="Pfam" id="PF04577">
    <property type="entry name" value="Glyco_transf_61"/>
    <property type="match status" value="1"/>
</dbReference>
<dbReference type="OrthoDB" id="529273at2759"/>
<feature type="domain" description="Glycosyltransferase 61 catalytic" evidence="5">
    <location>
        <begin position="390"/>
        <end position="463"/>
    </location>
</feature>
<dbReference type="EMBL" id="DF237234">
    <property type="protein sequence ID" value="GAQ86369.1"/>
    <property type="molecule type" value="Genomic_DNA"/>
</dbReference>
<proteinExistence type="predicted"/>
<feature type="compositionally biased region" description="Basic and acidic residues" evidence="4">
    <location>
        <begin position="117"/>
        <end position="128"/>
    </location>
</feature>
<dbReference type="Proteomes" id="UP000054558">
    <property type="component" value="Unassembled WGS sequence"/>
</dbReference>
<dbReference type="GO" id="GO:0016757">
    <property type="term" value="F:glycosyltransferase activity"/>
    <property type="evidence" value="ECO:0000318"/>
    <property type="project" value="GO_Central"/>
</dbReference>
<dbReference type="InterPro" id="IPR007657">
    <property type="entry name" value="Glycosyltransferase_61"/>
</dbReference>
<dbReference type="GO" id="GO:0005794">
    <property type="term" value="C:Golgi apparatus"/>
    <property type="evidence" value="ECO:0007669"/>
    <property type="project" value="UniProtKB-ARBA"/>
</dbReference>
<evidence type="ECO:0000313" key="6">
    <source>
        <dbReference type="EMBL" id="GAQ86369.1"/>
    </source>
</evidence>
<dbReference type="OMA" id="PAMVFAM"/>
<gene>
    <name evidence="6" type="ORF">KFL_002850140</name>
</gene>
<keyword evidence="2" id="KW-0808">Transferase</keyword>
<dbReference type="AlphaFoldDB" id="A0A1Y1IAB2"/>
<evidence type="ECO:0000256" key="4">
    <source>
        <dbReference type="SAM" id="MobiDB-lite"/>
    </source>
</evidence>
<evidence type="ECO:0000256" key="1">
    <source>
        <dbReference type="ARBA" id="ARBA00022676"/>
    </source>
</evidence>
<reference evidence="6 7" key="1">
    <citation type="journal article" date="2014" name="Nat. Commun.">
        <title>Klebsormidium flaccidum genome reveals primary factors for plant terrestrial adaptation.</title>
        <authorList>
            <person name="Hori K."/>
            <person name="Maruyama F."/>
            <person name="Fujisawa T."/>
            <person name="Togashi T."/>
            <person name="Yamamoto N."/>
            <person name="Seo M."/>
            <person name="Sato S."/>
            <person name="Yamada T."/>
            <person name="Mori H."/>
            <person name="Tajima N."/>
            <person name="Moriyama T."/>
            <person name="Ikeuchi M."/>
            <person name="Watanabe M."/>
            <person name="Wada H."/>
            <person name="Kobayashi K."/>
            <person name="Saito M."/>
            <person name="Masuda T."/>
            <person name="Sasaki-Sekimoto Y."/>
            <person name="Mashiguchi K."/>
            <person name="Awai K."/>
            <person name="Shimojima M."/>
            <person name="Masuda S."/>
            <person name="Iwai M."/>
            <person name="Nobusawa T."/>
            <person name="Narise T."/>
            <person name="Kondo S."/>
            <person name="Saito H."/>
            <person name="Sato R."/>
            <person name="Murakawa M."/>
            <person name="Ihara Y."/>
            <person name="Oshima-Yamada Y."/>
            <person name="Ohtaka K."/>
            <person name="Satoh M."/>
            <person name="Sonobe K."/>
            <person name="Ishii M."/>
            <person name="Ohtani R."/>
            <person name="Kanamori-Sato M."/>
            <person name="Honoki R."/>
            <person name="Miyazaki D."/>
            <person name="Mochizuki H."/>
            <person name="Umetsu J."/>
            <person name="Higashi K."/>
            <person name="Shibata D."/>
            <person name="Kamiya Y."/>
            <person name="Sato N."/>
            <person name="Nakamura Y."/>
            <person name="Tabata S."/>
            <person name="Ida S."/>
            <person name="Kurokawa K."/>
            <person name="Ohta H."/>
        </authorList>
    </citation>
    <scope>NUCLEOTIDE SEQUENCE [LARGE SCALE GENOMIC DNA]</scope>
    <source>
        <strain evidence="6 7">NIES-2285</strain>
    </source>
</reference>